<evidence type="ECO:0000259" key="8">
    <source>
        <dbReference type="PROSITE" id="PS50850"/>
    </source>
</evidence>
<organism evidence="9 10">
    <name type="scientific">Candidatus Dojkabacteria bacterium CG_4_10_14_0_2_um_filter_Dojkabacteria_WS6_41_15</name>
    <dbReference type="NCBI Taxonomy" id="2014249"/>
    <lineage>
        <taxon>Bacteria</taxon>
        <taxon>Candidatus Dojkabacteria</taxon>
    </lineage>
</organism>
<evidence type="ECO:0000256" key="7">
    <source>
        <dbReference type="SAM" id="Phobius"/>
    </source>
</evidence>
<dbReference type="GO" id="GO:0005886">
    <property type="term" value="C:plasma membrane"/>
    <property type="evidence" value="ECO:0007669"/>
    <property type="project" value="UniProtKB-SubCell"/>
</dbReference>
<dbReference type="PROSITE" id="PS50850">
    <property type="entry name" value="MFS"/>
    <property type="match status" value="1"/>
</dbReference>
<dbReference type="SUPFAM" id="SSF103473">
    <property type="entry name" value="MFS general substrate transporter"/>
    <property type="match status" value="2"/>
</dbReference>
<keyword evidence="2" id="KW-0813">Transport</keyword>
<evidence type="ECO:0000256" key="2">
    <source>
        <dbReference type="ARBA" id="ARBA00022448"/>
    </source>
</evidence>
<keyword evidence="4 7" id="KW-0812">Transmembrane</keyword>
<dbReference type="GO" id="GO:0022857">
    <property type="term" value="F:transmembrane transporter activity"/>
    <property type="evidence" value="ECO:0007669"/>
    <property type="project" value="InterPro"/>
</dbReference>
<name>A0A2M7W268_9BACT</name>
<proteinExistence type="predicted"/>
<feature type="transmembrane region" description="Helical" evidence="7">
    <location>
        <begin position="87"/>
        <end position="105"/>
    </location>
</feature>
<feature type="transmembrane region" description="Helical" evidence="7">
    <location>
        <begin position="318"/>
        <end position="341"/>
    </location>
</feature>
<dbReference type="Gene3D" id="1.20.1250.20">
    <property type="entry name" value="MFS general substrate transporter like domains"/>
    <property type="match status" value="2"/>
</dbReference>
<comment type="subcellular location">
    <subcellularLocation>
        <location evidence="1">Cell membrane</location>
        <topology evidence="1">Multi-pass membrane protein</topology>
    </subcellularLocation>
</comment>
<feature type="transmembrane region" description="Helical" evidence="7">
    <location>
        <begin position="362"/>
        <end position="380"/>
    </location>
</feature>
<evidence type="ECO:0000256" key="3">
    <source>
        <dbReference type="ARBA" id="ARBA00022475"/>
    </source>
</evidence>
<dbReference type="InterPro" id="IPR050171">
    <property type="entry name" value="MFS_Transporters"/>
</dbReference>
<feature type="transmembrane region" description="Helical" evidence="7">
    <location>
        <begin position="176"/>
        <end position="195"/>
    </location>
</feature>
<accession>A0A2M7W268</accession>
<dbReference type="EMBL" id="PFQB01000053">
    <property type="protein sequence ID" value="PJA14369.1"/>
    <property type="molecule type" value="Genomic_DNA"/>
</dbReference>
<evidence type="ECO:0000313" key="9">
    <source>
        <dbReference type="EMBL" id="PJA14369.1"/>
    </source>
</evidence>
<dbReference type="PANTHER" id="PTHR23517">
    <property type="entry name" value="RESISTANCE PROTEIN MDTM, PUTATIVE-RELATED-RELATED"/>
    <property type="match status" value="1"/>
</dbReference>
<sequence length="417" mass="45925">MNFLQSKIENLKTRYHINLNLVGLMVGAVFFLSVFDSIMSYIVPIVMTDSGLTDFQMGLLYASSSFFGLIFDFLLARYLTSTSYKKTFAIVLVTALLFPICMFISPQFVPFLVGMMLWGLYYNLWGFASSDFTATETKVAFHVTSVSILFFFHDIGYVVGTLGAEPLLAAFTYKQLLWILIGLVLVALLMFIPLVKKRNDVHKRSDDVPRGRPVSFATELLKLRYVGVKLLPLLILGITMSTIDAVTWTITPIIERILPALENLGGIILAVNFLPSFFAYGMAGPISIRFGKKKTGIVTFILGSVAISLLGFTQSIPLYLLISFISAFFYSIAYAAVGGAFADYLKESSSNDNEILSTHDMATNLGYVVGPILGGGLLTLLNSAILFTYIGVVAAIIGCYVLVMMPKKISFLEHNKG</sequence>
<reference evidence="10" key="1">
    <citation type="submission" date="2017-09" db="EMBL/GenBank/DDBJ databases">
        <title>Depth-based differentiation of microbial function through sediment-hosted aquifers and enrichment of novel symbionts in the deep terrestrial subsurface.</title>
        <authorList>
            <person name="Probst A.J."/>
            <person name="Ladd B."/>
            <person name="Jarett J.K."/>
            <person name="Geller-Mcgrath D.E."/>
            <person name="Sieber C.M.K."/>
            <person name="Emerson J.B."/>
            <person name="Anantharaman K."/>
            <person name="Thomas B.C."/>
            <person name="Malmstrom R."/>
            <person name="Stieglmeier M."/>
            <person name="Klingl A."/>
            <person name="Woyke T."/>
            <person name="Ryan C.M."/>
            <person name="Banfield J.F."/>
        </authorList>
    </citation>
    <scope>NUCLEOTIDE SEQUENCE [LARGE SCALE GENOMIC DNA]</scope>
</reference>
<dbReference type="InterPro" id="IPR011701">
    <property type="entry name" value="MFS"/>
</dbReference>
<evidence type="ECO:0000256" key="5">
    <source>
        <dbReference type="ARBA" id="ARBA00022989"/>
    </source>
</evidence>
<dbReference type="InterPro" id="IPR020846">
    <property type="entry name" value="MFS_dom"/>
</dbReference>
<feature type="transmembrane region" description="Helical" evidence="7">
    <location>
        <begin position="386"/>
        <end position="405"/>
    </location>
</feature>
<keyword evidence="6 7" id="KW-0472">Membrane</keyword>
<evidence type="ECO:0000256" key="6">
    <source>
        <dbReference type="ARBA" id="ARBA00023136"/>
    </source>
</evidence>
<comment type="caution">
    <text evidence="9">The sequence shown here is derived from an EMBL/GenBank/DDBJ whole genome shotgun (WGS) entry which is preliminary data.</text>
</comment>
<feature type="transmembrane region" description="Helical" evidence="7">
    <location>
        <begin position="140"/>
        <end position="164"/>
    </location>
</feature>
<feature type="transmembrane region" description="Helical" evidence="7">
    <location>
        <begin position="295"/>
        <end position="312"/>
    </location>
</feature>
<evidence type="ECO:0000256" key="4">
    <source>
        <dbReference type="ARBA" id="ARBA00022692"/>
    </source>
</evidence>
<dbReference type="InterPro" id="IPR036259">
    <property type="entry name" value="MFS_trans_sf"/>
</dbReference>
<feature type="transmembrane region" description="Helical" evidence="7">
    <location>
        <begin position="230"/>
        <end position="251"/>
    </location>
</feature>
<feature type="transmembrane region" description="Helical" evidence="7">
    <location>
        <begin position="111"/>
        <end position="128"/>
    </location>
</feature>
<keyword evidence="3" id="KW-1003">Cell membrane</keyword>
<dbReference type="Proteomes" id="UP000228952">
    <property type="component" value="Unassembled WGS sequence"/>
</dbReference>
<feature type="transmembrane region" description="Helical" evidence="7">
    <location>
        <begin position="21"/>
        <end position="43"/>
    </location>
</feature>
<keyword evidence="5 7" id="KW-1133">Transmembrane helix</keyword>
<feature type="transmembrane region" description="Helical" evidence="7">
    <location>
        <begin position="263"/>
        <end position="283"/>
    </location>
</feature>
<protein>
    <recommendedName>
        <fullName evidence="8">Major facilitator superfamily (MFS) profile domain-containing protein</fullName>
    </recommendedName>
</protein>
<gene>
    <name evidence="9" type="ORF">COX64_02150</name>
</gene>
<feature type="transmembrane region" description="Helical" evidence="7">
    <location>
        <begin position="55"/>
        <end position="75"/>
    </location>
</feature>
<evidence type="ECO:0000313" key="10">
    <source>
        <dbReference type="Proteomes" id="UP000228952"/>
    </source>
</evidence>
<dbReference type="Pfam" id="PF07690">
    <property type="entry name" value="MFS_1"/>
    <property type="match status" value="1"/>
</dbReference>
<evidence type="ECO:0000256" key="1">
    <source>
        <dbReference type="ARBA" id="ARBA00004651"/>
    </source>
</evidence>
<feature type="domain" description="Major facilitator superfamily (MFS) profile" evidence="8">
    <location>
        <begin position="225"/>
        <end position="417"/>
    </location>
</feature>
<dbReference type="AlphaFoldDB" id="A0A2M7W268"/>